<evidence type="ECO:0000256" key="3">
    <source>
        <dbReference type="ARBA" id="ARBA00022989"/>
    </source>
</evidence>
<evidence type="ECO:0000256" key="5">
    <source>
        <dbReference type="SAM" id="Phobius"/>
    </source>
</evidence>
<dbReference type="AlphaFoldDB" id="A0A8H6WYG8"/>
<dbReference type="Proteomes" id="UP000620124">
    <property type="component" value="Unassembled WGS sequence"/>
</dbReference>
<organism evidence="6 7">
    <name type="scientific">Mycena venus</name>
    <dbReference type="NCBI Taxonomy" id="2733690"/>
    <lineage>
        <taxon>Eukaryota</taxon>
        <taxon>Fungi</taxon>
        <taxon>Dikarya</taxon>
        <taxon>Basidiomycota</taxon>
        <taxon>Agaricomycotina</taxon>
        <taxon>Agaricomycetes</taxon>
        <taxon>Agaricomycetidae</taxon>
        <taxon>Agaricales</taxon>
        <taxon>Marasmiineae</taxon>
        <taxon>Mycenaceae</taxon>
        <taxon>Mycena</taxon>
    </lineage>
</organism>
<dbReference type="InterPro" id="IPR000537">
    <property type="entry name" value="UbiA_prenyltransferase"/>
</dbReference>
<proteinExistence type="predicted"/>
<keyword evidence="3 5" id="KW-1133">Transmembrane helix</keyword>
<keyword evidence="2 5" id="KW-0812">Transmembrane</keyword>
<evidence type="ECO:0000256" key="4">
    <source>
        <dbReference type="ARBA" id="ARBA00023136"/>
    </source>
</evidence>
<dbReference type="OrthoDB" id="434972at2759"/>
<evidence type="ECO:0000256" key="2">
    <source>
        <dbReference type="ARBA" id="ARBA00022692"/>
    </source>
</evidence>
<dbReference type="PANTHER" id="PTHR42723">
    <property type="entry name" value="CHLOROPHYLL SYNTHASE"/>
    <property type="match status" value="1"/>
</dbReference>
<dbReference type="InterPro" id="IPR044878">
    <property type="entry name" value="UbiA_sf"/>
</dbReference>
<keyword evidence="4 5" id="KW-0472">Membrane</keyword>
<dbReference type="Gene3D" id="1.10.357.140">
    <property type="entry name" value="UbiA prenyltransferase"/>
    <property type="match status" value="1"/>
</dbReference>
<gene>
    <name evidence="6" type="ORF">MVEN_02438400</name>
</gene>
<dbReference type="Pfam" id="PF01040">
    <property type="entry name" value="UbiA"/>
    <property type="match status" value="1"/>
</dbReference>
<evidence type="ECO:0000313" key="6">
    <source>
        <dbReference type="EMBL" id="KAF7330983.1"/>
    </source>
</evidence>
<evidence type="ECO:0000256" key="1">
    <source>
        <dbReference type="ARBA" id="ARBA00004141"/>
    </source>
</evidence>
<dbReference type="PANTHER" id="PTHR42723:SF1">
    <property type="entry name" value="CHLOROPHYLL SYNTHASE, CHLOROPLASTIC"/>
    <property type="match status" value="1"/>
</dbReference>
<evidence type="ECO:0000313" key="7">
    <source>
        <dbReference type="Proteomes" id="UP000620124"/>
    </source>
</evidence>
<accession>A0A8H6WYG8</accession>
<dbReference type="GO" id="GO:0016020">
    <property type="term" value="C:membrane"/>
    <property type="evidence" value="ECO:0007669"/>
    <property type="project" value="UniProtKB-SubCell"/>
</dbReference>
<sequence>MSSLSIVDTHTLESVREFGISLFLFTKSDIKTTLIPIASSTLFGSCEKKKLTIFSFDKAIGGVVAAPVSSFRNFVEEFLWIWLHLLQFTTSNQSCSLTAVAEDSDNKPDRPIPSGRMTLQQARILRWLLVPLCLGMSYKFSTSVLAASMAVIFITIWYNELGGSGNQGVITRNLLNGLGFGSFEAGAILLAGRDRTKFNLIATDAIILTIAIYATTTHTQDFKDVEGDSKFNRSTVPLVYPRIARPSVLFGLVAWSLILAHIWKLHFAASVIMCALGIFVGVRFCRKEGKRNDQISFYCYGFPSSMRYQDGII</sequence>
<dbReference type="GO" id="GO:0016765">
    <property type="term" value="F:transferase activity, transferring alkyl or aryl (other than methyl) groups"/>
    <property type="evidence" value="ECO:0007669"/>
    <property type="project" value="InterPro"/>
</dbReference>
<feature type="transmembrane region" description="Helical" evidence="5">
    <location>
        <begin position="170"/>
        <end position="191"/>
    </location>
</feature>
<dbReference type="EMBL" id="JACAZI010000032">
    <property type="protein sequence ID" value="KAF7330983.1"/>
    <property type="molecule type" value="Genomic_DNA"/>
</dbReference>
<comment type="caution">
    <text evidence="6">The sequence shown here is derived from an EMBL/GenBank/DDBJ whole genome shotgun (WGS) entry which is preliminary data.</text>
</comment>
<feature type="transmembrane region" description="Helical" evidence="5">
    <location>
        <begin position="127"/>
        <end position="158"/>
    </location>
</feature>
<comment type="subcellular location">
    <subcellularLocation>
        <location evidence="1">Membrane</location>
        <topology evidence="1">Multi-pass membrane protein</topology>
    </subcellularLocation>
</comment>
<name>A0A8H6WYG8_9AGAR</name>
<reference evidence="6" key="1">
    <citation type="submission" date="2020-05" db="EMBL/GenBank/DDBJ databases">
        <title>Mycena genomes resolve the evolution of fungal bioluminescence.</title>
        <authorList>
            <person name="Tsai I.J."/>
        </authorList>
    </citation>
    <scope>NUCLEOTIDE SEQUENCE</scope>
    <source>
        <strain evidence="6">CCC161011</strain>
    </source>
</reference>
<dbReference type="CDD" id="cd13965">
    <property type="entry name" value="PT_UbiA_3"/>
    <property type="match status" value="1"/>
</dbReference>
<dbReference type="InterPro" id="IPR050475">
    <property type="entry name" value="Prenyltransferase_related"/>
</dbReference>
<feature type="transmembrane region" description="Helical" evidence="5">
    <location>
        <begin position="267"/>
        <end position="285"/>
    </location>
</feature>
<keyword evidence="7" id="KW-1185">Reference proteome</keyword>
<protein>
    <submittedName>
        <fullName evidence="6">Uncharacterized protein</fullName>
    </submittedName>
</protein>